<reference evidence="2 3" key="1">
    <citation type="submission" date="2013-09" db="EMBL/GenBank/DDBJ databases">
        <authorList>
            <person name="Zeng Z."/>
            <person name="Chen C."/>
        </authorList>
    </citation>
    <scope>NUCLEOTIDE SEQUENCE [LARGE SCALE GENOMIC DNA]</scope>
    <source>
        <strain evidence="2 3">WB 4.1-42</strain>
    </source>
</reference>
<sequence>MTFYEFSAKFYLLSPIAAFIGLALGLFYYKRLDNLNKALVGYLGIMLFTDLASRIVGYLYGNNFIMLHIYSLLELIFFVYFYNRFLLIKHHKLFIILGALGVLYIVGEILVLYIFNDINELEFQPYAKVADNFVIIVMALAFFLQRINAFAETGWQYFKLNTAVLCFFTLTAIVFLPFNFLVNDPTGLKFYLWFVNAIAIICFEVYITLLILKNGVASKK</sequence>
<feature type="transmembrane region" description="Helical" evidence="1">
    <location>
        <begin position="94"/>
        <end position="114"/>
    </location>
</feature>
<feature type="transmembrane region" description="Helical" evidence="1">
    <location>
        <begin position="157"/>
        <end position="178"/>
    </location>
</feature>
<name>A0A0A2MPN3_9FLAO</name>
<evidence type="ECO:0000256" key="1">
    <source>
        <dbReference type="SAM" id="Phobius"/>
    </source>
</evidence>
<feature type="transmembrane region" description="Helical" evidence="1">
    <location>
        <begin position="126"/>
        <end position="145"/>
    </location>
</feature>
<keyword evidence="1" id="KW-1133">Transmembrane helix</keyword>
<proteinExistence type="predicted"/>
<gene>
    <name evidence="2" type="ORF">Q766_04985</name>
</gene>
<dbReference type="AlphaFoldDB" id="A0A0A2MPN3"/>
<feature type="transmembrane region" description="Helical" evidence="1">
    <location>
        <begin position="65"/>
        <end position="82"/>
    </location>
</feature>
<evidence type="ECO:0000313" key="3">
    <source>
        <dbReference type="Proteomes" id="UP000030111"/>
    </source>
</evidence>
<comment type="caution">
    <text evidence="2">The sequence shown here is derived from an EMBL/GenBank/DDBJ whole genome shotgun (WGS) entry which is preliminary data.</text>
</comment>
<dbReference type="Proteomes" id="UP000030111">
    <property type="component" value="Unassembled WGS sequence"/>
</dbReference>
<protein>
    <submittedName>
        <fullName evidence="2">Uncharacterized protein</fullName>
    </submittedName>
</protein>
<keyword evidence="1" id="KW-0472">Membrane</keyword>
<organism evidence="2 3">
    <name type="scientific">Flavobacterium subsaxonicum WB 4.1-42 = DSM 21790</name>
    <dbReference type="NCBI Taxonomy" id="1121898"/>
    <lineage>
        <taxon>Bacteria</taxon>
        <taxon>Pseudomonadati</taxon>
        <taxon>Bacteroidota</taxon>
        <taxon>Flavobacteriia</taxon>
        <taxon>Flavobacteriales</taxon>
        <taxon>Flavobacteriaceae</taxon>
        <taxon>Flavobacterium</taxon>
    </lineage>
</organism>
<accession>A0A0A2MPN3</accession>
<keyword evidence="3" id="KW-1185">Reference proteome</keyword>
<feature type="transmembrane region" description="Helical" evidence="1">
    <location>
        <begin position="39"/>
        <end position="59"/>
    </location>
</feature>
<dbReference type="eggNOG" id="ENOG5033M0D">
    <property type="taxonomic scope" value="Bacteria"/>
</dbReference>
<dbReference type="RefSeq" id="WP_026990437.1">
    <property type="nucleotide sequence ID" value="NZ_AUGP01000017.1"/>
</dbReference>
<evidence type="ECO:0000313" key="2">
    <source>
        <dbReference type="EMBL" id="KGO94279.1"/>
    </source>
</evidence>
<dbReference type="EMBL" id="JRLY01000002">
    <property type="protein sequence ID" value="KGO94279.1"/>
    <property type="molecule type" value="Genomic_DNA"/>
</dbReference>
<keyword evidence="1" id="KW-0812">Transmembrane</keyword>
<feature type="transmembrane region" description="Helical" evidence="1">
    <location>
        <begin position="6"/>
        <end position="27"/>
    </location>
</feature>
<dbReference type="STRING" id="1121898.GCA_000422725_01567"/>
<feature type="transmembrane region" description="Helical" evidence="1">
    <location>
        <begin position="190"/>
        <end position="212"/>
    </location>
</feature>